<evidence type="ECO:0000313" key="4">
    <source>
        <dbReference type="EMBL" id="EOA14543.1"/>
    </source>
</evidence>
<reference evidence="5" key="1">
    <citation type="journal article" date="2013" name="Nat. Genet.">
        <title>The Capsella rubella genome and the genomic consequences of rapid mating system evolution.</title>
        <authorList>
            <person name="Slotte T."/>
            <person name="Hazzouri K.M."/>
            <person name="Agren J.A."/>
            <person name="Koenig D."/>
            <person name="Maumus F."/>
            <person name="Guo Y.L."/>
            <person name="Steige K."/>
            <person name="Platts A.E."/>
            <person name="Escobar J.S."/>
            <person name="Newman L.K."/>
            <person name="Wang W."/>
            <person name="Mandakova T."/>
            <person name="Vello E."/>
            <person name="Smith L.M."/>
            <person name="Henz S.R."/>
            <person name="Steffen J."/>
            <person name="Takuno S."/>
            <person name="Brandvain Y."/>
            <person name="Coop G."/>
            <person name="Andolfatto P."/>
            <person name="Hu T.T."/>
            <person name="Blanchette M."/>
            <person name="Clark R.M."/>
            <person name="Quesneville H."/>
            <person name="Nordborg M."/>
            <person name="Gaut B.S."/>
            <person name="Lysak M.A."/>
            <person name="Jenkins J."/>
            <person name="Grimwood J."/>
            <person name="Chapman J."/>
            <person name="Prochnik S."/>
            <person name="Shu S."/>
            <person name="Rokhsar D."/>
            <person name="Schmutz J."/>
            <person name="Weigel D."/>
            <person name="Wright S.I."/>
        </authorList>
    </citation>
    <scope>NUCLEOTIDE SEQUENCE [LARGE SCALE GENOMIC DNA]</scope>
    <source>
        <strain evidence="5">cv. Monte Gargano</strain>
    </source>
</reference>
<feature type="domain" description="DC1" evidence="2">
    <location>
        <begin position="250"/>
        <end position="299"/>
    </location>
</feature>
<dbReference type="AlphaFoldDB" id="R0GTS2"/>
<evidence type="ECO:0000313" key="5">
    <source>
        <dbReference type="Proteomes" id="UP000029121"/>
    </source>
</evidence>
<feature type="domain" description="DC1" evidence="2">
    <location>
        <begin position="63"/>
        <end position="105"/>
    </location>
</feature>
<organism evidence="4 5">
    <name type="scientific">Capsella rubella</name>
    <dbReference type="NCBI Taxonomy" id="81985"/>
    <lineage>
        <taxon>Eukaryota</taxon>
        <taxon>Viridiplantae</taxon>
        <taxon>Streptophyta</taxon>
        <taxon>Embryophyta</taxon>
        <taxon>Tracheophyta</taxon>
        <taxon>Spermatophyta</taxon>
        <taxon>Magnoliopsida</taxon>
        <taxon>eudicotyledons</taxon>
        <taxon>Gunneridae</taxon>
        <taxon>Pentapetalae</taxon>
        <taxon>rosids</taxon>
        <taxon>malvids</taxon>
        <taxon>Brassicales</taxon>
        <taxon>Brassicaceae</taxon>
        <taxon>Camelineae</taxon>
        <taxon>Capsella</taxon>
    </lineage>
</organism>
<feature type="domain" description="DC1-like C-terminal" evidence="3">
    <location>
        <begin position="490"/>
        <end position="527"/>
    </location>
</feature>
<dbReference type="SUPFAM" id="SSF57889">
    <property type="entry name" value="Cysteine-rich domain"/>
    <property type="match status" value="4"/>
</dbReference>
<dbReference type="PANTHER" id="PTHR32410:SF184">
    <property type="entry name" value="CHP-RICH ZINC FINGER PROTEIN-LIKE-RELATED"/>
    <property type="match status" value="1"/>
</dbReference>
<evidence type="ECO:0000259" key="3">
    <source>
        <dbReference type="Pfam" id="PF22926"/>
    </source>
</evidence>
<protein>
    <recommendedName>
        <fullName evidence="6">Phorbol-ester/DAG-type domain-containing protein</fullName>
    </recommendedName>
</protein>
<dbReference type="KEGG" id="crb:17877263"/>
<name>R0GTS2_9BRAS</name>
<dbReference type="Pfam" id="PF22926">
    <property type="entry name" value="C1-like_CT"/>
    <property type="match status" value="1"/>
</dbReference>
<dbReference type="OrthoDB" id="1022773at2759"/>
<dbReference type="PANTHER" id="PTHR32410">
    <property type="entry name" value="CYSTEINE/HISTIDINE-RICH C1 DOMAIN FAMILY PROTEIN"/>
    <property type="match status" value="1"/>
</dbReference>
<feature type="domain" description="DC1" evidence="2">
    <location>
        <begin position="420"/>
        <end position="468"/>
    </location>
</feature>
<dbReference type="Pfam" id="PF03107">
    <property type="entry name" value="C1_2"/>
    <property type="match status" value="4"/>
</dbReference>
<accession>R0GTS2</accession>
<keyword evidence="5" id="KW-1185">Reference proteome</keyword>
<dbReference type="InterPro" id="IPR054483">
    <property type="entry name" value="DC1-like_CT"/>
</dbReference>
<dbReference type="Proteomes" id="UP000029121">
    <property type="component" value="Unassembled WGS sequence"/>
</dbReference>
<keyword evidence="1" id="KW-0677">Repeat</keyword>
<gene>
    <name evidence="4" type="ORF">CARUB_v10027775mg</name>
</gene>
<evidence type="ECO:0008006" key="6">
    <source>
        <dbReference type="Google" id="ProtNLM"/>
    </source>
</evidence>
<proteinExistence type="predicted"/>
<evidence type="ECO:0000256" key="1">
    <source>
        <dbReference type="ARBA" id="ARBA00022737"/>
    </source>
</evidence>
<sequence length="532" mass="61298">MARLVRRLCPSASHRETPLISTTISSKCAACYEDHHDNTQGYKCSVCELCLHEECLDTNIPSRHTHPLQLNDMYLSKTCSLCHTSPDTIVYECSQCSFCICIPCARKPLVISKSKAHDHELHQLPIQVSFTCYSCGLCIQEYPCFCLQCRFIIHRVCISLPRVIRINRHDHRISRVSSLGPGKWICGVCYEHVNGEYGAYSCLDCSYVAHSKCATSIYSWDGKELDGVPEEDEDERKPFEVRDHNQIKHFSHEHNLKASLSSSRLEEPREHCYACTIPLYSELCYRCTQCDFILHDACANLPMKKRHEFSSRKLKLCHEWRDGIQYFSCGACRRFCTGFSYMDEYSLFKIDVRCALISGAIKHESHPHLLVIIQDMDTKRCDSCDSICWIFLRCSDIDNCGGYNLCFRCATLPTLLRHKYDDHPLSLCYGEKNVNAIYCCGICEEELYPKNWFYKCDQCGSTLHTKCVFNHLIHSRPGCSLKMGYWDSFYLLPNHHLSRPICYLCKTRCMGDFVLNDKADTNTFICCSCKID</sequence>
<dbReference type="InterPro" id="IPR046349">
    <property type="entry name" value="C1-like_sf"/>
</dbReference>
<dbReference type="InterPro" id="IPR053192">
    <property type="entry name" value="Vacuole_Formation_Reg"/>
</dbReference>
<dbReference type="EMBL" id="KB870812">
    <property type="protein sequence ID" value="EOA14543.1"/>
    <property type="molecule type" value="Genomic_DNA"/>
</dbReference>
<feature type="domain" description="DC1" evidence="2">
    <location>
        <begin position="167"/>
        <end position="214"/>
    </location>
</feature>
<dbReference type="InterPro" id="IPR004146">
    <property type="entry name" value="DC1"/>
</dbReference>
<evidence type="ECO:0000259" key="2">
    <source>
        <dbReference type="Pfam" id="PF03107"/>
    </source>
</evidence>